<evidence type="ECO:0000256" key="6">
    <source>
        <dbReference type="ARBA" id="ARBA00023125"/>
    </source>
</evidence>
<dbReference type="PANTHER" id="PTHR33841:SF6">
    <property type="entry name" value="TYPE II METHYLTRANSFERASE M.HINDII"/>
    <property type="match status" value="1"/>
</dbReference>
<evidence type="ECO:0000256" key="1">
    <source>
        <dbReference type="ARBA" id="ARBA00011900"/>
    </source>
</evidence>
<evidence type="ECO:0000259" key="9">
    <source>
        <dbReference type="Pfam" id="PF12950"/>
    </source>
</evidence>
<evidence type="ECO:0000313" key="10">
    <source>
        <dbReference type="EMBL" id="MBC2399560.1"/>
    </source>
</evidence>
<evidence type="ECO:0000256" key="3">
    <source>
        <dbReference type="ARBA" id="ARBA00022679"/>
    </source>
</evidence>
<dbReference type="Pfam" id="PF12950">
    <property type="entry name" value="TaqI_C"/>
    <property type="match status" value="1"/>
</dbReference>
<keyword evidence="6" id="KW-0238">DNA-binding</keyword>
<dbReference type="GO" id="GO:0009307">
    <property type="term" value="P:DNA restriction-modification system"/>
    <property type="evidence" value="ECO:0007669"/>
    <property type="project" value="UniProtKB-KW"/>
</dbReference>
<evidence type="ECO:0000256" key="2">
    <source>
        <dbReference type="ARBA" id="ARBA00022603"/>
    </source>
</evidence>
<keyword evidence="4" id="KW-0949">S-adenosyl-L-methionine</keyword>
<dbReference type="PANTHER" id="PTHR33841">
    <property type="entry name" value="DNA METHYLTRANSFERASE YEEA-RELATED"/>
    <property type="match status" value="1"/>
</dbReference>
<evidence type="ECO:0000313" key="11">
    <source>
        <dbReference type="Proteomes" id="UP000563151"/>
    </source>
</evidence>
<dbReference type="Gene3D" id="3.40.50.150">
    <property type="entry name" value="Vaccinia Virus protein VP39"/>
    <property type="match status" value="1"/>
</dbReference>
<proteinExistence type="predicted"/>
<protein>
    <recommendedName>
        <fullName evidence="1">site-specific DNA-methyltransferase (adenine-specific)</fullName>
        <ecNumber evidence="1">2.1.1.72</ecNumber>
    </recommendedName>
</protein>
<dbReference type="InterPro" id="IPR025931">
    <property type="entry name" value="TaqI_C"/>
</dbReference>
<dbReference type="GO" id="GO:0009007">
    <property type="term" value="F:site-specific DNA-methyltransferase (adenine-specific) activity"/>
    <property type="evidence" value="ECO:0007669"/>
    <property type="project" value="UniProtKB-EC"/>
</dbReference>
<feature type="domain" description="TaqI-like C-terminal specificity" evidence="9">
    <location>
        <begin position="432"/>
        <end position="550"/>
    </location>
</feature>
<evidence type="ECO:0000256" key="5">
    <source>
        <dbReference type="ARBA" id="ARBA00022747"/>
    </source>
</evidence>
<dbReference type="SUPFAM" id="SSF53335">
    <property type="entry name" value="S-adenosyl-L-methionine-dependent methyltransferases"/>
    <property type="match status" value="1"/>
</dbReference>
<dbReference type="PROSITE" id="PS00092">
    <property type="entry name" value="N6_MTASE"/>
    <property type="match status" value="1"/>
</dbReference>
<dbReference type="RefSeq" id="WP_173680004.1">
    <property type="nucleotide sequence ID" value="NZ_JAAZWO010000030.1"/>
</dbReference>
<dbReference type="PRINTS" id="PR00507">
    <property type="entry name" value="N12N6MTFRASE"/>
</dbReference>
<sequence length="585" mass="70199">MYEFFVKKVKELYNIILQPINSIYKKIAIIKYKKILNIDYNENFGQFYYNLLKDNKERGIVYTPEEIAMYIIKNTVQKEDIISNPYIKIVDPACGCGNIIIPLFKYLYNLYIENLEEINLKNNLCIKENDIKEHIIRNNIYGVDIDNIAIMILYIDLFHNADIICKNNILNKDFLNEKLPFKFNIILGNPPYIGHKTVEKNYFKEIKEKYKEVYKDKGDLSYCFFKGAFMNVNKDFKISFITSRYFMESQSGENLRKFIINNFTILKIVDFYGIRPFKNTGIDPVIIFLRDKNLCRENSIKIIKPIDSNKINRREFIKSVFLNEGNSFNKFFISSENLKEKRWILKNENELNILNKIRNKSKSRLRDICESYQGIITGCDKAFIIKKEDIVDGNLEEDIIRPWIKSSSIEKNYVNKSDKFIIYSNDIENIEKYPNIKKHLDPFKEKLLNRRECKNGIRKWYELQWGRKSEIFEKEKIVFPYKSKDNRFALDKGSYFSADIYCMCIKENINNYSYNFLLFLLNSKLYKFYFQSFGKKLGEDLYEYYPNTLMDMMIPKEFLKENFRKEYLYKYFDLTEEEIDIIEDK</sequence>
<reference evidence="10 11" key="1">
    <citation type="submission" date="2020-04" db="EMBL/GenBank/DDBJ databases">
        <title>Genomic insights into acetone-butanol-ethanol (ABE) fermentation by sequencing solventogenic clostridia strains.</title>
        <authorList>
            <person name="Brown S."/>
        </authorList>
    </citation>
    <scope>NUCLEOTIDE SEQUENCE [LARGE SCALE GENOMIC DNA]</scope>
    <source>
        <strain evidence="10 11">DJ011</strain>
    </source>
</reference>
<dbReference type="InterPro" id="IPR002052">
    <property type="entry name" value="DNA_methylase_N6_adenine_CS"/>
</dbReference>
<accession>A0A923EEI2</accession>
<evidence type="ECO:0000256" key="7">
    <source>
        <dbReference type="ARBA" id="ARBA00047942"/>
    </source>
</evidence>
<gene>
    <name evidence="10" type="ORF">HGG79_17535</name>
</gene>
<dbReference type="InterPro" id="IPR050953">
    <property type="entry name" value="N4_N6_ade-DNA_methylase"/>
</dbReference>
<evidence type="ECO:0000256" key="4">
    <source>
        <dbReference type="ARBA" id="ARBA00022691"/>
    </source>
</evidence>
<organism evidence="10 11">
    <name type="scientific">Clostridium tetanomorphum</name>
    <dbReference type="NCBI Taxonomy" id="1553"/>
    <lineage>
        <taxon>Bacteria</taxon>
        <taxon>Bacillati</taxon>
        <taxon>Bacillota</taxon>
        <taxon>Clostridia</taxon>
        <taxon>Eubacteriales</taxon>
        <taxon>Clostridiaceae</taxon>
        <taxon>Clostridium</taxon>
    </lineage>
</organism>
<keyword evidence="11" id="KW-1185">Reference proteome</keyword>
<dbReference type="Proteomes" id="UP000563151">
    <property type="component" value="Unassembled WGS sequence"/>
</dbReference>
<evidence type="ECO:0000259" key="8">
    <source>
        <dbReference type="Pfam" id="PF07669"/>
    </source>
</evidence>
<dbReference type="AlphaFoldDB" id="A0A923EEI2"/>
<keyword evidence="5" id="KW-0680">Restriction system</keyword>
<comment type="catalytic activity">
    <reaction evidence="7">
        <text>a 2'-deoxyadenosine in DNA + S-adenosyl-L-methionine = an N(6)-methyl-2'-deoxyadenosine in DNA + S-adenosyl-L-homocysteine + H(+)</text>
        <dbReference type="Rhea" id="RHEA:15197"/>
        <dbReference type="Rhea" id="RHEA-COMP:12418"/>
        <dbReference type="Rhea" id="RHEA-COMP:12419"/>
        <dbReference type="ChEBI" id="CHEBI:15378"/>
        <dbReference type="ChEBI" id="CHEBI:57856"/>
        <dbReference type="ChEBI" id="CHEBI:59789"/>
        <dbReference type="ChEBI" id="CHEBI:90615"/>
        <dbReference type="ChEBI" id="CHEBI:90616"/>
        <dbReference type="EC" id="2.1.1.72"/>
    </reaction>
</comment>
<dbReference type="GO" id="GO:0003677">
    <property type="term" value="F:DNA binding"/>
    <property type="evidence" value="ECO:0007669"/>
    <property type="project" value="UniProtKB-KW"/>
</dbReference>
<keyword evidence="2 10" id="KW-0489">Methyltransferase</keyword>
<dbReference type="EC" id="2.1.1.72" evidence="1"/>
<keyword evidence="3" id="KW-0808">Transferase</keyword>
<feature type="domain" description="Type II methyltransferase M.TaqI-like" evidence="8">
    <location>
        <begin position="138"/>
        <end position="274"/>
    </location>
</feature>
<dbReference type="InterPro" id="IPR029063">
    <property type="entry name" value="SAM-dependent_MTases_sf"/>
</dbReference>
<comment type="caution">
    <text evidence="10">The sequence shown here is derived from an EMBL/GenBank/DDBJ whole genome shotgun (WGS) entry which is preliminary data.</text>
</comment>
<dbReference type="InterPro" id="IPR011639">
    <property type="entry name" value="MethylTrfase_TaqI-like_dom"/>
</dbReference>
<dbReference type="EMBL" id="JAAZWO010000030">
    <property type="protein sequence ID" value="MBC2399560.1"/>
    <property type="molecule type" value="Genomic_DNA"/>
</dbReference>
<name>A0A923EEI2_CLOTT</name>
<dbReference type="Pfam" id="PF07669">
    <property type="entry name" value="Eco57I"/>
    <property type="match status" value="1"/>
</dbReference>
<dbReference type="GO" id="GO:0032259">
    <property type="term" value="P:methylation"/>
    <property type="evidence" value="ECO:0007669"/>
    <property type="project" value="UniProtKB-KW"/>
</dbReference>